<name>A0A8R2JPC0_ACYPI</name>
<dbReference type="OrthoDB" id="6628586at2759"/>
<evidence type="ECO:0000313" key="3">
    <source>
        <dbReference type="Proteomes" id="UP000007819"/>
    </source>
</evidence>
<keyword evidence="3" id="KW-1185">Reference proteome</keyword>
<dbReference type="InterPro" id="IPR057191">
    <property type="entry name" value="DUF7869"/>
</dbReference>
<feature type="domain" description="DUF7869" evidence="1">
    <location>
        <begin position="399"/>
        <end position="513"/>
    </location>
</feature>
<organism evidence="2 3">
    <name type="scientific">Acyrthosiphon pisum</name>
    <name type="common">Pea aphid</name>
    <dbReference type="NCBI Taxonomy" id="7029"/>
    <lineage>
        <taxon>Eukaryota</taxon>
        <taxon>Metazoa</taxon>
        <taxon>Ecdysozoa</taxon>
        <taxon>Arthropoda</taxon>
        <taxon>Hexapoda</taxon>
        <taxon>Insecta</taxon>
        <taxon>Pterygota</taxon>
        <taxon>Neoptera</taxon>
        <taxon>Paraneoptera</taxon>
        <taxon>Hemiptera</taxon>
        <taxon>Sternorrhyncha</taxon>
        <taxon>Aphidomorpha</taxon>
        <taxon>Aphidoidea</taxon>
        <taxon>Aphididae</taxon>
        <taxon>Macrosiphini</taxon>
        <taxon>Acyrthosiphon</taxon>
    </lineage>
</organism>
<proteinExistence type="predicted"/>
<accession>A0A8R2JPC0</accession>
<dbReference type="PANTHER" id="PTHR10773:SF19">
    <property type="match status" value="1"/>
</dbReference>
<dbReference type="Proteomes" id="UP000007819">
    <property type="component" value="Chromosome X"/>
</dbReference>
<evidence type="ECO:0000313" key="2">
    <source>
        <dbReference type="EnsemblMetazoa" id="XP_029343265.1"/>
    </source>
</evidence>
<dbReference type="GeneID" id="107884503"/>
<reference evidence="2" key="2">
    <citation type="submission" date="2022-06" db="UniProtKB">
        <authorList>
            <consortium name="EnsemblMetazoa"/>
        </authorList>
    </citation>
    <scope>IDENTIFICATION</scope>
</reference>
<dbReference type="RefSeq" id="XP_029343265.1">
    <property type="nucleotide sequence ID" value="XM_029487405.1"/>
</dbReference>
<dbReference type="EnsemblMetazoa" id="XM_029487405.1">
    <property type="protein sequence ID" value="XP_029343265.1"/>
    <property type="gene ID" value="LOC107884503"/>
</dbReference>
<dbReference type="Pfam" id="PF25273">
    <property type="entry name" value="DUF7869"/>
    <property type="match status" value="1"/>
</dbReference>
<dbReference type="AlphaFoldDB" id="A0A8R2JPC0"/>
<reference evidence="3" key="1">
    <citation type="submission" date="2010-06" db="EMBL/GenBank/DDBJ databases">
        <authorList>
            <person name="Jiang H."/>
            <person name="Abraham K."/>
            <person name="Ali S."/>
            <person name="Alsbrooks S.L."/>
            <person name="Anim B.N."/>
            <person name="Anosike U.S."/>
            <person name="Attaway T."/>
            <person name="Bandaranaike D.P."/>
            <person name="Battles P.K."/>
            <person name="Bell S.N."/>
            <person name="Bell A.V."/>
            <person name="Beltran B."/>
            <person name="Bickham C."/>
            <person name="Bustamante Y."/>
            <person name="Caleb T."/>
            <person name="Canada A."/>
            <person name="Cardenas V."/>
            <person name="Carter K."/>
            <person name="Chacko J."/>
            <person name="Chandrabose M.N."/>
            <person name="Chavez D."/>
            <person name="Chavez A."/>
            <person name="Chen L."/>
            <person name="Chu H.-S."/>
            <person name="Claassen K.J."/>
            <person name="Cockrell R."/>
            <person name="Collins M."/>
            <person name="Cooper J.A."/>
            <person name="Cree A."/>
            <person name="Curry S.M."/>
            <person name="Da Y."/>
            <person name="Dao M.D."/>
            <person name="Das B."/>
            <person name="Davila M.-L."/>
            <person name="Davy-Carroll L."/>
            <person name="Denson S."/>
            <person name="Dinh H."/>
            <person name="Ebong V.E."/>
            <person name="Edwards J.R."/>
            <person name="Egan A."/>
            <person name="El-Daye J."/>
            <person name="Escobedo L."/>
            <person name="Fernandez S."/>
            <person name="Fernando P.R."/>
            <person name="Flagg N."/>
            <person name="Forbes L.D."/>
            <person name="Fowler R.G."/>
            <person name="Fu Q."/>
            <person name="Gabisi R.A."/>
            <person name="Ganer J."/>
            <person name="Garbino Pronczuk A."/>
            <person name="Garcia R.M."/>
            <person name="Garner T."/>
            <person name="Garrett T.E."/>
            <person name="Gonzalez D.A."/>
            <person name="Hamid H."/>
            <person name="Hawkins E.S."/>
            <person name="Hirani K."/>
            <person name="Hogues M.E."/>
            <person name="Hollins B."/>
            <person name="Hsiao C.-H."/>
            <person name="Jabil R."/>
            <person name="James M.L."/>
            <person name="Jhangiani S.N."/>
            <person name="Johnson B."/>
            <person name="Johnson Q."/>
            <person name="Joshi V."/>
            <person name="Kalu J.B."/>
            <person name="Kam C."/>
            <person name="Kashfia A."/>
            <person name="Keebler J."/>
            <person name="Kisamo H."/>
            <person name="Kovar C.L."/>
            <person name="Lago L.A."/>
            <person name="Lai C.-Y."/>
            <person name="Laidlaw J."/>
            <person name="Lara F."/>
            <person name="Le T.-K."/>
            <person name="Lee S.L."/>
            <person name="Legall F.H."/>
            <person name="Lemon S.J."/>
            <person name="Lewis L.R."/>
            <person name="Li B."/>
            <person name="Liu Y."/>
            <person name="Liu Y.-S."/>
            <person name="Lopez J."/>
            <person name="Lozado R.J."/>
            <person name="Lu J."/>
            <person name="Madu R.C."/>
            <person name="Maheshwari M."/>
            <person name="Maheshwari R."/>
            <person name="Malloy K."/>
            <person name="Martinez E."/>
            <person name="Mathew T."/>
            <person name="Mercado I.C."/>
            <person name="Mercado C."/>
            <person name="Meyer B."/>
            <person name="Montgomery K."/>
            <person name="Morgan M.B."/>
            <person name="Munidasa M."/>
            <person name="Nazareth L.V."/>
            <person name="Nelson J."/>
            <person name="Ng B.M."/>
            <person name="Nguyen N.B."/>
            <person name="Nguyen P.Q."/>
            <person name="Nguyen T."/>
            <person name="Obregon M."/>
            <person name="Okwuonu G.O."/>
            <person name="Onwere C.G."/>
            <person name="Orozco G."/>
            <person name="Parra A."/>
            <person name="Patel S."/>
            <person name="Patil S."/>
            <person name="Perez A."/>
            <person name="Perez Y."/>
            <person name="Pham C."/>
            <person name="Primus E.L."/>
            <person name="Pu L.-L."/>
            <person name="Puazo M."/>
            <person name="Qin X."/>
            <person name="Quiroz J.B."/>
            <person name="Reese J."/>
            <person name="Richards S."/>
            <person name="Rives C.M."/>
            <person name="Robberts R."/>
            <person name="Ruiz S.J."/>
            <person name="Ruiz M.J."/>
            <person name="Santibanez J."/>
            <person name="Schneider B.W."/>
            <person name="Sisson I."/>
            <person name="Smith M."/>
            <person name="Sodergren E."/>
            <person name="Song X.-Z."/>
            <person name="Song B.B."/>
            <person name="Summersgill H."/>
            <person name="Thelus R."/>
            <person name="Thornton R.D."/>
            <person name="Trejos Z.Y."/>
            <person name="Usmani K."/>
            <person name="Vattathil S."/>
            <person name="Villasana D."/>
            <person name="Walker D.L."/>
            <person name="Wang S."/>
            <person name="Wang K."/>
            <person name="White C.S."/>
            <person name="Williams A.C."/>
            <person name="Williamson J."/>
            <person name="Wilson K."/>
            <person name="Woghiren I.O."/>
            <person name="Woodworth J.R."/>
            <person name="Worley K.C."/>
            <person name="Wright R.A."/>
            <person name="Wu W."/>
            <person name="Young L."/>
            <person name="Zhang L."/>
            <person name="Zhang J."/>
            <person name="Zhu Y."/>
            <person name="Muzny D.M."/>
            <person name="Weinstock G."/>
            <person name="Gibbs R.A."/>
        </authorList>
    </citation>
    <scope>NUCLEOTIDE SEQUENCE [LARGE SCALE GENOMIC DNA]</scope>
    <source>
        <strain evidence="3">LSR1</strain>
    </source>
</reference>
<protein>
    <recommendedName>
        <fullName evidence="1">DUF7869 domain-containing protein</fullName>
    </recommendedName>
</protein>
<evidence type="ECO:0000259" key="1">
    <source>
        <dbReference type="Pfam" id="PF25273"/>
    </source>
</evidence>
<dbReference type="PANTHER" id="PTHR10773">
    <property type="entry name" value="DNA-DIRECTED RNA POLYMERASES I, II, AND III SUBUNIT RPABC2"/>
    <property type="match status" value="1"/>
</dbReference>
<dbReference type="KEGG" id="api:107884503"/>
<sequence>MTSRSRANKLIAAATKQCNNDVVSSVNSIILPNSENVRLTNVLFSQIMKDKSSDECNTDFKNNTVVVDNNIYEEIIKRGKKKKKVNIRATKLQKLNGVGKFVKTNSCITKKKCQFKCYEKFSENDRQIMFDNFWKLGNKSRQRDFLIQCAIKGSVKRIRTKIISRRSNTYSYFLSYMGEKYQVCQQYLLTMLDIKQKFLLYTIKNSSPVATALSDGRGKVIPKNKINEITVSKLHEFIKNLPAVPSHYCRASTTKKYLPAEFMNILRLYAIYKDYCKTNNDIPVSKFFFRKVFTEEYNIGFHLPKKDKWRTCSKFDNIINLNGDSSQDESIINHQKHINDKEDCKAMFLKYKKPLDNTMSLCVSFDLQKVLNTPKGDNMNLYYSRKFSTYNLTIYESRNQNAFCYLWGETIGNRGCNEIVSCIYNYLNSVDQRQSITSIALFCDSCAGQNKNKAMFAMIMYVLKFELKCITEIKLTFLLPGHTYMPVDSIHATIELFIKKTTVWTPSEWPPIIRNA</sequence>